<comment type="function">
    <text evidence="7">Catalyzes the NADPH-dependent reduction of L-glutamate 5-phosphate into L-glutamate 5-semialdehyde and phosphate. The product spontaneously undergoes cyclization to form 1-pyrroline-5-carboxylate.</text>
</comment>
<sequence length="415" mass="45014">MSLIKTLSQNAATAAQTLAVLDEQVKNTILLDMARALRAHSDEIIKANQLDLANAESASMGSAMLDRLTLNNERIESMAAGIETVASLPDPVGIERDLGQRPNGLSIRKMRVPLGVVCMIYEARPNVTADAGALCFKSGNAVILRGGKEALHSSKMIASILQKVLEVYQLPPALITVVPDPDRDLMMELMQQRDYIDVIIPRGGEGLINFVTDNSKVPVIQHFKGVCHLYVDKDADLEIAMALLLNGKTQRTGVCNALEGLVVHQDVAAAFLPKVAQALAEHKVTINACQQVKSYFDACNVMNDEDFGQEYLDLEIAIKQVDDFDGAINHIRRFGSHHTEVICTQNEITAARFQRTVDASVVMVNASSRFSDGSELGLGAEIGIATSKLHAYGPMGLESLTTEKYLVSGDGQVRT</sequence>
<keyword evidence="3 7" id="KW-0641">Proline biosynthesis</keyword>
<organism evidence="9 10">
    <name type="scientific">Shewanella algicola</name>
    <dbReference type="NCBI Taxonomy" id="640633"/>
    <lineage>
        <taxon>Bacteria</taxon>
        <taxon>Pseudomonadati</taxon>
        <taxon>Pseudomonadota</taxon>
        <taxon>Gammaproteobacteria</taxon>
        <taxon>Alteromonadales</taxon>
        <taxon>Shewanellaceae</taxon>
        <taxon>Shewanella</taxon>
    </lineage>
</organism>
<dbReference type="FunFam" id="3.40.309.10:FF:000006">
    <property type="entry name" value="Gamma-glutamyl phosphate reductase"/>
    <property type="match status" value="1"/>
</dbReference>
<evidence type="ECO:0000256" key="2">
    <source>
        <dbReference type="ARBA" id="ARBA00022605"/>
    </source>
</evidence>
<dbReference type="GO" id="GO:0004350">
    <property type="term" value="F:glutamate-5-semialdehyde dehydrogenase activity"/>
    <property type="evidence" value="ECO:0007669"/>
    <property type="project" value="UniProtKB-UniRule"/>
</dbReference>
<name>A0A9X2CCV8_9GAMM</name>
<evidence type="ECO:0000313" key="9">
    <source>
        <dbReference type="EMBL" id="MCL1104801.1"/>
    </source>
</evidence>
<comment type="pathway">
    <text evidence="1 7">Amino-acid biosynthesis; L-proline biosynthesis; L-glutamate 5-semialdehyde from L-glutamate: step 2/2.</text>
</comment>
<gene>
    <name evidence="7" type="primary">proA</name>
    <name evidence="9" type="ORF">L2749_05940</name>
</gene>
<comment type="catalytic activity">
    <reaction evidence="6 7">
        <text>L-glutamate 5-semialdehyde + phosphate + NADP(+) = L-glutamyl 5-phosphate + NADPH + H(+)</text>
        <dbReference type="Rhea" id="RHEA:19541"/>
        <dbReference type="ChEBI" id="CHEBI:15378"/>
        <dbReference type="ChEBI" id="CHEBI:43474"/>
        <dbReference type="ChEBI" id="CHEBI:57783"/>
        <dbReference type="ChEBI" id="CHEBI:58066"/>
        <dbReference type="ChEBI" id="CHEBI:58274"/>
        <dbReference type="ChEBI" id="CHEBI:58349"/>
        <dbReference type="EC" id="1.2.1.41"/>
    </reaction>
</comment>
<evidence type="ECO:0000256" key="1">
    <source>
        <dbReference type="ARBA" id="ARBA00004985"/>
    </source>
</evidence>
<evidence type="ECO:0000256" key="6">
    <source>
        <dbReference type="ARBA" id="ARBA00049024"/>
    </source>
</evidence>
<dbReference type="PANTHER" id="PTHR11063">
    <property type="entry name" value="GLUTAMATE SEMIALDEHYDE DEHYDROGENASE"/>
    <property type="match status" value="1"/>
</dbReference>
<dbReference type="SUPFAM" id="SSF53720">
    <property type="entry name" value="ALDH-like"/>
    <property type="match status" value="1"/>
</dbReference>
<dbReference type="InterPro" id="IPR000965">
    <property type="entry name" value="GPR_dom"/>
</dbReference>
<evidence type="ECO:0000313" key="10">
    <source>
        <dbReference type="Proteomes" id="UP001139408"/>
    </source>
</evidence>
<dbReference type="InterPro" id="IPR016162">
    <property type="entry name" value="Ald_DH_N"/>
</dbReference>
<comment type="similarity">
    <text evidence="7">Belongs to the gamma-glutamyl phosphate reductase family.</text>
</comment>
<dbReference type="CDD" id="cd07079">
    <property type="entry name" value="ALDH_F18-19_ProA-GPR"/>
    <property type="match status" value="1"/>
</dbReference>
<keyword evidence="4 7" id="KW-0521">NADP</keyword>
<comment type="caution">
    <text evidence="9">The sequence shown here is derived from an EMBL/GenBank/DDBJ whole genome shotgun (WGS) entry which is preliminary data.</text>
</comment>
<dbReference type="RefSeq" id="WP_188926565.1">
    <property type="nucleotide sequence ID" value="NZ_BMQI01000047.1"/>
</dbReference>
<dbReference type="InterPro" id="IPR016163">
    <property type="entry name" value="Ald_DH_C"/>
</dbReference>
<dbReference type="NCBIfam" id="NF001221">
    <property type="entry name" value="PRK00197.1"/>
    <property type="match status" value="1"/>
</dbReference>
<dbReference type="Proteomes" id="UP001139408">
    <property type="component" value="Unassembled WGS sequence"/>
</dbReference>
<feature type="domain" description="Aldehyde dehydrogenase" evidence="8">
    <location>
        <begin position="7"/>
        <end position="284"/>
    </location>
</feature>
<keyword evidence="2 7" id="KW-0028">Amino-acid biosynthesis</keyword>
<dbReference type="PIRSF" id="PIRSF000151">
    <property type="entry name" value="GPR"/>
    <property type="match status" value="1"/>
</dbReference>
<accession>A0A9X2CCV8</accession>
<dbReference type="EMBL" id="JAKILJ010000010">
    <property type="protein sequence ID" value="MCL1104801.1"/>
    <property type="molecule type" value="Genomic_DNA"/>
</dbReference>
<keyword evidence="7" id="KW-0963">Cytoplasm</keyword>
<dbReference type="InterPro" id="IPR020593">
    <property type="entry name" value="G-glutamylP_reductase_CS"/>
</dbReference>
<dbReference type="InterPro" id="IPR015590">
    <property type="entry name" value="Aldehyde_DH_dom"/>
</dbReference>
<keyword evidence="5 7" id="KW-0560">Oxidoreductase</keyword>
<comment type="subcellular location">
    <subcellularLocation>
        <location evidence="7">Cytoplasm</location>
    </subcellularLocation>
</comment>
<keyword evidence="10" id="KW-1185">Reference proteome</keyword>
<dbReference type="HAMAP" id="MF_00412">
    <property type="entry name" value="ProA"/>
    <property type="match status" value="1"/>
</dbReference>
<dbReference type="Gene3D" id="3.40.309.10">
    <property type="entry name" value="Aldehyde Dehydrogenase, Chain A, domain 2"/>
    <property type="match status" value="1"/>
</dbReference>
<dbReference type="PANTHER" id="PTHR11063:SF8">
    <property type="entry name" value="DELTA-1-PYRROLINE-5-CARBOXYLATE SYNTHASE"/>
    <property type="match status" value="1"/>
</dbReference>
<dbReference type="GO" id="GO:0055129">
    <property type="term" value="P:L-proline biosynthetic process"/>
    <property type="evidence" value="ECO:0007669"/>
    <property type="project" value="UniProtKB-UniRule"/>
</dbReference>
<dbReference type="InterPro" id="IPR016161">
    <property type="entry name" value="Ald_DH/histidinol_DH"/>
</dbReference>
<reference evidence="9" key="1">
    <citation type="submission" date="2022-01" db="EMBL/GenBank/DDBJ databases">
        <title>Whole genome-based taxonomy of the Shewanellaceae.</title>
        <authorList>
            <person name="Martin-Rodriguez A.J."/>
        </authorList>
    </citation>
    <scope>NUCLEOTIDE SEQUENCE</scope>
    <source>
        <strain evidence="9">DSM 23803</strain>
    </source>
</reference>
<dbReference type="GO" id="GO:0050661">
    <property type="term" value="F:NADP binding"/>
    <property type="evidence" value="ECO:0007669"/>
    <property type="project" value="InterPro"/>
</dbReference>
<protein>
    <recommendedName>
        <fullName evidence="7">Gamma-glutamyl phosphate reductase</fullName>
        <shortName evidence="7">GPR</shortName>
        <ecNumber evidence="7">1.2.1.41</ecNumber>
    </recommendedName>
    <alternativeName>
        <fullName evidence="7">Glutamate-5-semialdehyde dehydrogenase</fullName>
    </alternativeName>
    <alternativeName>
        <fullName evidence="7">Glutamyl-gamma-semialdehyde dehydrogenase</fullName>
        <shortName evidence="7">GSA dehydrogenase</shortName>
    </alternativeName>
</protein>
<dbReference type="EC" id="1.2.1.41" evidence="7"/>
<dbReference type="GO" id="GO:0005737">
    <property type="term" value="C:cytoplasm"/>
    <property type="evidence" value="ECO:0007669"/>
    <property type="project" value="UniProtKB-SubCell"/>
</dbReference>
<dbReference type="Gene3D" id="3.40.605.10">
    <property type="entry name" value="Aldehyde Dehydrogenase, Chain A, domain 1"/>
    <property type="match status" value="1"/>
</dbReference>
<proteinExistence type="inferred from homology"/>
<evidence type="ECO:0000256" key="3">
    <source>
        <dbReference type="ARBA" id="ARBA00022650"/>
    </source>
</evidence>
<evidence type="ECO:0000256" key="4">
    <source>
        <dbReference type="ARBA" id="ARBA00022857"/>
    </source>
</evidence>
<dbReference type="AlphaFoldDB" id="A0A9X2CCV8"/>
<dbReference type="PROSITE" id="PS01223">
    <property type="entry name" value="PROA"/>
    <property type="match status" value="1"/>
</dbReference>
<dbReference type="InterPro" id="IPR012134">
    <property type="entry name" value="Glu-5-SA_DH"/>
</dbReference>
<dbReference type="NCBIfam" id="TIGR00407">
    <property type="entry name" value="proA"/>
    <property type="match status" value="1"/>
</dbReference>
<evidence type="ECO:0000256" key="7">
    <source>
        <dbReference type="HAMAP-Rule" id="MF_00412"/>
    </source>
</evidence>
<evidence type="ECO:0000259" key="8">
    <source>
        <dbReference type="Pfam" id="PF00171"/>
    </source>
</evidence>
<evidence type="ECO:0000256" key="5">
    <source>
        <dbReference type="ARBA" id="ARBA00023002"/>
    </source>
</evidence>
<dbReference type="Pfam" id="PF00171">
    <property type="entry name" value="Aldedh"/>
    <property type="match status" value="1"/>
</dbReference>